<dbReference type="GO" id="GO:0005506">
    <property type="term" value="F:iron ion binding"/>
    <property type="evidence" value="ECO:0007669"/>
    <property type="project" value="UniProtKB-UniRule"/>
</dbReference>
<organism evidence="18 19">
    <name type="scientific">Clupea harengus</name>
    <name type="common">Atlantic herring</name>
    <dbReference type="NCBI Taxonomy" id="7950"/>
    <lineage>
        <taxon>Eukaryota</taxon>
        <taxon>Metazoa</taxon>
        <taxon>Chordata</taxon>
        <taxon>Craniata</taxon>
        <taxon>Vertebrata</taxon>
        <taxon>Euteleostomi</taxon>
        <taxon>Actinopterygii</taxon>
        <taxon>Neopterygii</taxon>
        <taxon>Teleostei</taxon>
        <taxon>Clupei</taxon>
        <taxon>Clupeiformes</taxon>
        <taxon>Clupeoidei</taxon>
        <taxon>Clupeidae</taxon>
        <taxon>Clupea</taxon>
    </lineage>
</organism>
<evidence type="ECO:0000256" key="15">
    <source>
        <dbReference type="RuleBase" id="RU000461"/>
    </source>
</evidence>
<dbReference type="SUPFAM" id="SSF48264">
    <property type="entry name" value="Cytochrome P450"/>
    <property type="match status" value="1"/>
</dbReference>
<evidence type="ECO:0000256" key="1">
    <source>
        <dbReference type="ARBA" id="ARBA00001971"/>
    </source>
</evidence>
<evidence type="ECO:0000256" key="8">
    <source>
        <dbReference type="ARBA" id="ARBA00022848"/>
    </source>
</evidence>
<dbReference type="PRINTS" id="PR00385">
    <property type="entry name" value="P450"/>
</dbReference>
<keyword evidence="9 15" id="KW-0560">Oxidoreductase</keyword>
<sequence>MLSYLPFLSTQTWTLLLLFLGLLVVYGYWPYGVFKKLGIPGPKPVLFFGNMLNYTKGFHNFDLECFQKYGKMWGIYDSRQAVLCITDTELIKTILVKECYSIFTNRRNFRLNGPLYDAVSEAEDEDWKRIRSVLSPSFTSGRLKEMFGIMKTHSHNLVNSMKKDADLAKASDTKEYFGAYSMDVVTSTAFSVDIDSLNNPKDPFVTNIKKMLKFDMLNPLFLIVAFFPFMAPILEKMNFAFFPISVTDFFYAALQTIKAERVTNSSKNRVDFLQLMVDSQAPQKEENGNGDGTNKGLSDHEILSQAMIFIFAGYETSSATMNFLFYLLATNPDTLKILHDEIDEVFPDKAEVQYEALMQMEYLDCVINETLRLYPPAARLERVCKKTVEISGVIIPKGIVVTVPTYALHRDPELWTEPENFKPERFNKENKETIDPYSYMPFGMGPRNCIGMRFALVSMKLAIVELLQRLTITTCAETEIPLELDSLGLMAPKRPIKLQLVPRSSGAQLNPRG</sequence>
<feature type="transmembrane region" description="Helical" evidence="17">
    <location>
        <begin position="216"/>
        <end position="234"/>
    </location>
</feature>
<evidence type="ECO:0000256" key="10">
    <source>
        <dbReference type="ARBA" id="ARBA00023004"/>
    </source>
</evidence>
<keyword evidence="17" id="KW-1133">Transmembrane helix</keyword>
<comment type="catalytic activity">
    <reaction evidence="13 16">
        <text>an organic molecule + reduced [NADPH--hemoprotein reductase] + O2 = an alcohol + oxidized [NADPH--hemoprotein reductase] + H2O + H(+)</text>
        <dbReference type="Rhea" id="RHEA:17149"/>
        <dbReference type="Rhea" id="RHEA-COMP:11964"/>
        <dbReference type="Rhea" id="RHEA-COMP:11965"/>
        <dbReference type="ChEBI" id="CHEBI:15377"/>
        <dbReference type="ChEBI" id="CHEBI:15378"/>
        <dbReference type="ChEBI" id="CHEBI:15379"/>
        <dbReference type="ChEBI" id="CHEBI:30879"/>
        <dbReference type="ChEBI" id="CHEBI:57618"/>
        <dbReference type="ChEBI" id="CHEBI:58210"/>
        <dbReference type="ChEBI" id="CHEBI:142491"/>
        <dbReference type="EC" id="1.14.14.1"/>
    </reaction>
</comment>
<dbReference type="Proteomes" id="UP000515152">
    <property type="component" value="Chromosome 24"/>
</dbReference>
<keyword evidence="6 14" id="KW-0479">Metal-binding</keyword>
<evidence type="ECO:0000256" key="16">
    <source>
        <dbReference type="RuleBase" id="RU368049"/>
    </source>
</evidence>
<comment type="subcellular location">
    <subcellularLocation>
        <location evidence="3 16">Endoplasmic reticulum membrane</location>
        <topology evidence="3">Peripheral membrane protein</topology>
    </subcellularLocation>
    <subcellularLocation>
        <location evidence="2 16">Microsome membrane</location>
        <topology evidence="2">Peripheral membrane protein</topology>
    </subcellularLocation>
</comment>
<dbReference type="PANTHER" id="PTHR24302:SF32">
    <property type="entry name" value="CYTOCHROME P450, FAMILY 3, SUBFAMILY A, POLYPEPTIDE 65"/>
    <property type="match status" value="1"/>
</dbReference>
<name>A0A6P3VSF0_CLUHA</name>
<evidence type="ECO:0000256" key="4">
    <source>
        <dbReference type="ARBA" id="ARBA00010617"/>
    </source>
</evidence>
<dbReference type="GeneID" id="105896823"/>
<protein>
    <recommendedName>
        <fullName evidence="16">Cytochrome P450 3A</fullName>
        <ecNumber evidence="16">1.14.14.-</ecNumber>
    </recommendedName>
</protein>
<dbReference type="PROSITE" id="PS00086">
    <property type="entry name" value="CYTOCHROME_P450"/>
    <property type="match status" value="1"/>
</dbReference>
<dbReference type="Pfam" id="PF00067">
    <property type="entry name" value="p450"/>
    <property type="match status" value="1"/>
</dbReference>
<keyword evidence="5 14" id="KW-0349">Heme</keyword>
<evidence type="ECO:0000256" key="7">
    <source>
        <dbReference type="ARBA" id="ARBA00022824"/>
    </source>
</evidence>
<dbReference type="InterPro" id="IPR017972">
    <property type="entry name" value="Cyt_P450_CS"/>
</dbReference>
<evidence type="ECO:0000256" key="13">
    <source>
        <dbReference type="ARBA" id="ARBA00047827"/>
    </source>
</evidence>
<dbReference type="GO" id="GO:0016712">
    <property type="term" value="F:oxidoreductase activity, acting on paired donors, with incorporation or reduction of molecular oxygen, reduced flavin or flavoprotein as one donor, and incorporation of one atom of oxygen"/>
    <property type="evidence" value="ECO:0007669"/>
    <property type="project" value="UniProtKB-EC"/>
</dbReference>
<evidence type="ECO:0000256" key="14">
    <source>
        <dbReference type="PIRSR" id="PIRSR602402-1"/>
    </source>
</evidence>
<reference evidence="19" key="1">
    <citation type="submission" date="2025-08" db="UniProtKB">
        <authorList>
            <consortium name="RefSeq"/>
        </authorList>
    </citation>
    <scope>IDENTIFICATION</scope>
</reference>
<dbReference type="KEGG" id="char:105896823"/>
<dbReference type="Gene3D" id="1.10.630.10">
    <property type="entry name" value="Cytochrome P450"/>
    <property type="match status" value="1"/>
</dbReference>
<keyword evidence="11 15" id="KW-0503">Monooxygenase</keyword>
<evidence type="ECO:0000256" key="12">
    <source>
        <dbReference type="ARBA" id="ARBA00023136"/>
    </source>
</evidence>
<keyword evidence="10 14" id="KW-0408">Iron</keyword>
<feature type="transmembrane region" description="Helical" evidence="17">
    <location>
        <begin position="12"/>
        <end position="29"/>
    </location>
</feature>
<accession>A0A6P3VSF0</accession>
<evidence type="ECO:0000256" key="5">
    <source>
        <dbReference type="ARBA" id="ARBA00022617"/>
    </source>
</evidence>
<dbReference type="InterPro" id="IPR002402">
    <property type="entry name" value="Cyt_P450_E_grp-II"/>
</dbReference>
<feature type="binding site" description="axial binding residue" evidence="14">
    <location>
        <position position="449"/>
    </location>
    <ligand>
        <name>heme</name>
        <dbReference type="ChEBI" id="CHEBI:30413"/>
    </ligand>
    <ligandPart>
        <name>Fe</name>
        <dbReference type="ChEBI" id="CHEBI:18248"/>
    </ligandPart>
</feature>
<comment type="function">
    <text evidence="16">Cytochromes P450 are a group of heme-thiolate monooxygenases. In liver microsomes, this enzyme is involved in an NADPH-dependent electron transport pathway. It oxidizes a variety of structurally unrelated compounds, including steroids, fatty acids, and xenobiotics.</text>
</comment>
<dbReference type="RefSeq" id="XP_012679076.2">
    <property type="nucleotide sequence ID" value="XM_012823622.3"/>
</dbReference>
<evidence type="ECO:0000256" key="17">
    <source>
        <dbReference type="SAM" id="Phobius"/>
    </source>
</evidence>
<evidence type="ECO:0000256" key="2">
    <source>
        <dbReference type="ARBA" id="ARBA00004174"/>
    </source>
</evidence>
<dbReference type="GO" id="GO:0005789">
    <property type="term" value="C:endoplasmic reticulum membrane"/>
    <property type="evidence" value="ECO:0007669"/>
    <property type="project" value="UniProtKB-SubCell"/>
</dbReference>
<dbReference type="InterPro" id="IPR001128">
    <property type="entry name" value="Cyt_P450"/>
</dbReference>
<dbReference type="InterPro" id="IPR050705">
    <property type="entry name" value="Cytochrome_P450_3A"/>
</dbReference>
<dbReference type="PANTHER" id="PTHR24302">
    <property type="entry name" value="CYTOCHROME P450 FAMILY 3"/>
    <property type="match status" value="1"/>
</dbReference>
<keyword evidence="18" id="KW-1185">Reference proteome</keyword>
<keyword evidence="8 16" id="KW-0492">Microsome</keyword>
<dbReference type="GO" id="GO:0008395">
    <property type="term" value="F:steroid hydroxylase activity"/>
    <property type="evidence" value="ECO:0007669"/>
    <property type="project" value="TreeGrafter"/>
</dbReference>
<dbReference type="AlphaFoldDB" id="A0A6P3VSF0"/>
<evidence type="ECO:0000256" key="11">
    <source>
        <dbReference type="ARBA" id="ARBA00023033"/>
    </source>
</evidence>
<keyword evidence="12 17" id="KW-0472">Membrane</keyword>
<evidence type="ECO:0000256" key="3">
    <source>
        <dbReference type="ARBA" id="ARBA00004406"/>
    </source>
</evidence>
<evidence type="ECO:0000256" key="9">
    <source>
        <dbReference type="ARBA" id="ARBA00023002"/>
    </source>
</evidence>
<evidence type="ECO:0000313" key="19">
    <source>
        <dbReference type="RefSeq" id="XP_012679076.2"/>
    </source>
</evidence>
<dbReference type="GO" id="GO:0020037">
    <property type="term" value="F:heme binding"/>
    <property type="evidence" value="ECO:0007669"/>
    <property type="project" value="UniProtKB-UniRule"/>
</dbReference>
<dbReference type="PRINTS" id="PR00464">
    <property type="entry name" value="EP450II"/>
</dbReference>
<dbReference type="EC" id="1.14.14.-" evidence="16"/>
<proteinExistence type="inferred from homology"/>
<gene>
    <name evidence="19" type="primary">LOC105896823</name>
</gene>
<keyword evidence="17" id="KW-0812">Transmembrane</keyword>
<dbReference type="InterPro" id="IPR008072">
    <property type="entry name" value="Cyt_P450_E_CYP3A"/>
</dbReference>
<dbReference type="InterPro" id="IPR036396">
    <property type="entry name" value="Cyt_P450_sf"/>
</dbReference>
<comment type="cofactor">
    <cofactor evidence="1 14 16">
        <name>heme</name>
        <dbReference type="ChEBI" id="CHEBI:30413"/>
    </cofactor>
</comment>
<dbReference type="FunFam" id="1.10.630.10:FF:000003">
    <property type="entry name" value="cytochrome P450 3A12-like isoform X2"/>
    <property type="match status" value="1"/>
</dbReference>
<comment type="similarity">
    <text evidence="4 15">Belongs to the cytochrome P450 family.</text>
</comment>
<dbReference type="PRINTS" id="PR01689">
    <property type="entry name" value="EP450IICYP3A"/>
</dbReference>
<evidence type="ECO:0000313" key="18">
    <source>
        <dbReference type="Proteomes" id="UP000515152"/>
    </source>
</evidence>
<evidence type="ECO:0000256" key="6">
    <source>
        <dbReference type="ARBA" id="ARBA00022723"/>
    </source>
</evidence>
<keyword evidence="7 16" id="KW-0256">Endoplasmic reticulum</keyword>